<evidence type="ECO:0000256" key="1">
    <source>
        <dbReference type="SAM" id="MobiDB-lite"/>
    </source>
</evidence>
<dbReference type="AlphaFoldDB" id="T1I4Z3"/>
<proteinExistence type="predicted"/>
<dbReference type="EMBL" id="ACPB03011748">
    <property type="status" value="NOT_ANNOTATED_CDS"/>
    <property type="molecule type" value="Genomic_DNA"/>
</dbReference>
<dbReference type="VEuPathDB" id="VectorBase:RPRC011362"/>
<dbReference type="EnsemblMetazoa" id="RPRC011362-RA">
    <property type="protein sequence ID" value="RPRC011362-PA"/>
    <property type="gene ID" value="RPRC011362"/>
</dbReference>
<organism evidence="2 3">
    <name type="scientific">Rhodnius prolixus</name>
    <name type="common">Triatomid bug</name>
    <dbReference type="NCBI Taxonomy" id="13249"/>
    <lineage>
        <taxon>Eukaryota</taxon>
        <taxon>Metazoa</taxon>
        <taxon>Ecdysozoa</taxon>
        <taxon>Arthropoda</taxon>
        <taxon>Hexapoda</taxon>
        <taxon>Insecta</taxon>
        <taxon>Pterygota</taxon>
        <taxon>Neoptera</taxon>
        <taxon>Paraneoptera</taxon>
        <taxon>Hemiptera</taxon>
        <taxon>Heteroptera</taxon>
        <taxon>Panheteroptera</taxon>
        <taxon>Cimicomorpha</taxon>
        <taxon>Reduviidae</taxon>
        <taxon>Triatominae</taxon>
        <taxon>Rhodnius</taxon>
    </lineage>
</organism>
<feature type="region of interest" description="Disordered" evidence="1">
    <location>
        <begin position="25"/>
        <end position="68"/>
    </location>
</feature>
<feature type="compositionally biased region" description="Acidic residues" evidence="1">
    <location>
        <begin position="32"/>
        <end position="50"/>
    </location>
</feature>
<dbReference type="HOGENOM" id="CLU_1311516_0_0_1"/>
<name>T1I4Z3_RHOPR</name>
<evidence type="ECO:0000313" key="2">
    <source>
        <dbReference type="EnsemblMetazoa" id="RPRC011362-PA"/>
    </source>
</evidence>
<reference evidence="2" key="1">
    <citation type="submission" date="2015-05" db="UniProtKB">
        <authorList>
            <consortium name="EnsemblMetazoa"/>
        </authorList>
    </citation>
    <scope>IDENTIFICATION</scope>
</reference>
<feature type="compositionally biased region" description="Polar residues" evidence="1">
    <location>
        <begin position="56"/>
        <end position="67"/>
    </location>
</feature>
<sequence length="210" mass="23875">MRRTDRNGLADEVVYVVTMNHVGGKVTASASWDEDDDDGLDEDEDEEEEEDRSRQEQLTADTHNGNVKETAAAISVRNQPNPRTVTFAYYIRELHQLLKITSSHPENIILEKDHGKQVTFANGEGLQSMLQTHNAHTTLEDLESEVYCTHQEAESRLILRAHHAMQHEPEEILFRIVDTMLTNAVFVVMLCIYCVHHAQRMPAGMNYGGF</sequence>
<accession>T1I4Z3</accession>
<keyword evidence="3" id="KW-1185">Reference proteome</keyword>
<evidence type="ECO:0000313" key="3">
    <source>
        <dbReference type="Proteomes" id="UP000015103"/>
    </source>
</evidence>
<dbReference type="Proteomes" id="UP000015103">
    <property type="component" value="Unassembled WGS sequence"/>
</dbReference>
<protein>
    <submittedName>
        <fullName evidence="2">Uncharacterized protein</fullName>
    </submittedName>
</protein>
<dbReference type="InParanoid" id="T1I4Z3"/>